<dbReference type="KEGG" id="dalk:DSCA_30590"/>
<dbReference type="Gene3D" id="1.10.3210.10">
    <property type="entry name" value="Hypothetical protein af1432"/>
    <property type="match status" value="1"/>
</dbReference>
<dbReference type="EMBL" id="AP021874">
    <property type="protein sequence ID" value="BBO69129.1"/>
    <property type="molecule type" value="Genomic_DNA"/>
</dbReference>
<dbReference type="Pfam" id="PF00563">
    <property type="entry name" value="EAL"/>
    <property type="match status" value="1"/>
</dbReference>
<proteinExistence type="predicted"/>
<reference evidence="2 3" key="1">
    <citation type="submission" date="2019-11" db="EMBL/GenBank/DDBJ databases">
        <title>Comparative genomics of hydrocarbon-degrading Desulfosarcina strains.</title>
        <authorList>
            <person name="Watanabe M."/>
            <person name="Kojima H."/>
            <person name="Fukui M."/>
        </authorList>
    </citation>
    <scope>NUCLEOTIDE SEQUENCE [LARGE SCALE GENOMIC DNA]</scope>
    <source>
        <strain evidence="2 3">PL12</strain>
    </source>
</reference>
<dbReference type="InterPro" id="IPR035919">
    <property type="entry name" value="EAL_sf"/>
</dbReference>
<dbReference type="PANTHER" id="PTHR33525">
    <property type="match status" value="1"/>
</dbReference>
<dbReference type="InterPro" id="IPR052340">
    <property type="entry name" value="RNase_Y/CdgJ"/>
</dbReference>
<dbReference type="OrthoDB" id="9804751at2"/>
<dbReference type="RefSeq" id="WP_155317208.1">
    <property type="nucleotide sequence ID" value="NZ_AP021874.1"/>
</dbReference>
<dbReference type="Proteomes" id="UP000427906">
    <property type="component" value="Chromosome"/>
</dbReference>
<dbReference type="AlphaFoldDB" id="A0A5K7YMN2"/>
<evidence type="ECO:0000259" key="1">
    <source>
        <dbReference type="PROSITE" id="PS51833"/>
    </source>
</evidence>
<protein>
    <recommendedName>
        <fullName evidence="1">HDOD domain-containing protein</fullName>
    </recommendedName>
</protein>
<evidence type="ECO:0000313" key="3">
    <source>
        <dbReference type="Proteomes" id="UP000427906"/>
    </source>
</evidence>
<dbReference type="Pfam" id="PF08668">
    <property type="entry name" value="HDOD"/>
    <property type="match status" value="1"/>
</dbReference>
<dbReference type="PROSITE" id="PS51833">
    <property type="entry name" value="HDOD"/>
    <property type="match status" value="1"/>
</dbReference>
<dbReference type="PANTHER" id="PTHR33525:SF4">
    <property type="entry name" value="CYCLIC DI-GMP PHOSPHODIESTERASE CDGJ"/>
    <property type="match status" value="1"/>
</dbReference>
<sequence length="405" mass="45300">MENVYVARQPIFDKNKNIYAYELLFRDGTANYVPDIDGDVATTALLTNTFFTIGMDTLAGGKKSFINFTQKLLEKKVPLLLPSATTVIEILEDVKPDPVLIDACTQMVAEGYSIALDDFVYLPELEPLIAMASIIKFDFRLTPEKGIEAYLEKISKADCCLLAEKVETHDEFEAALKMGFELFQGYFFCKPEILRGQEIQGSQLNLMMIMARINSDTFSCDELETLIARDMGISYKLFKYLNSAFFARASKVASVKQALVYLGEKEIRRFVSLIAMSRLAEGKPNELVRAACIRGKLCELLGTEARERTSPSEMFTLGMFSLIDAVLDQPMDKILGELPLSGPIKRALVDAKGRLAGYIELVRSYEAGRWDRVAPLSRALKIDDQALPALYFHACRWSDSAAKAC</sequence>
<accession>A0A5K7YMN2</accession>
<keyword evidence="3" id="KW-1185">Reference proteome</keyword>
<dbReference type="InterPro" id="IPR001633">
    <property type="entry name" value="EAL_dom"/>
</dbReference>
<dbReference type="InterPro" id="IPR013976">
    <property type="entry name" value="HDOD"/>
</dbReference>
<organism evidence="2 3">
    <name type="scientific">Desulfosarcina alkanivorans</name>
    <dbReference type="NCBI Taxonomy" id="571177"/>
    <lineage>
        <taxon>Bacteria</taxon>
        <taxon>Pseudomonadati</taxon>
        <taxon>Thermodesulfobacteriota</taxon>
        <taxon>Desulfobacteria</taxon>
        <taxon>Desulfobacterales</taxon>
        <taxon>Desulfosarcinaceae</taxon>
        <taxon>Desulfosarcina</taxon>
    </lineage>
</organism>
<name>A0A5K7YMN2_9BACT</name>
<dbReference type="PIRSF" id="PIRSF003180">
    <property type="entry name" value="DiGMPpdiest_YuxH"/>
    <property type="match status" value="1"/>
</dbReference>
<dbReference type="SUPFAM" id="SSF141868">
    <property type="entry name" value="EAL domain-like"/>
    <property type="match status" value="1"/>
</dbReference>
<feature type="domain" description="HDOD" evidence="1">
    <location>
        <begin position="199"/>
        <end position="386"/>
    </location>
</feature>
<dbReference type="SUPFAM" id="SSF109604">
    <property type="entry name" value="HD-domain/PDEase-like"/>
    <property type="match status" value="1"/>
</dbReference>
<gene>
    <name evidence="2" type="ORF">DSCA_30590</name>
</gene>
<dbReference type="Gene3D" id="3.20.20.450">
    <property type="entry name" value="EAL domain"/>
    <property type="match status" value="1"/>
</dbReference>
<evidence type="ECO:0000313" key="2">
    <source>
        <dbReference type="EMBL" id="BBO69129.1"/>
    </source>
</evidence>
<dbReference type="InterPro" id="IPR014408">
    <property type="entry name" value="dGMP_Pdiesterase_EAL/HD-GYP"/>
</dbReference>